<protein>
    <submittedName>
        <fullName evidence="1">Uncharacterized protein</fullName>
    </submittedName>
</protein>
<evidence type="ECO:0000313" key="2">
    <source>
        <dbReference type="Proteomes" id="UP000640509"/>
    </source>
</evidence>
<dbReference type="Proteomes" id="UP000640509">
    <property type="component" value="Unassembled WGS sequence"/>
</dbReference>
<name>A0ABQ1VMW7_9RHOB</name>
<gene>
    <name evidence="1" type="ORF">GCM10011402_37920</name>
</gene>
<reference evidence="2" key="1">
    <citation type="journal article" date="2019" name="Int. J. Syst. Evol. Microbiol.">
        <title>The Global Catalogue of Microorganisms (GCM) 10K type strain sequencing project: providing services to taxonomists for standard genome sequencing and annotation.</title>
        <authorList>
            <consortium name="The Broad Institute Genomics Platform"/>
            <consortium name="The Broad Institute Genome Sequencing Center for Infectious Disease"/>
            <person name="Wu L."/>
            <person name="Ma J."/>
        </authorList>
    </citation>
    <scope>NUCLEOTIDE SEQUENCE [LARGE SCALE GENOMIC DNA]</scope>
    <source>
        <strain evidence="2">CGMCC 1.15419</strain>
    </source>
</reference>
<proteinExistence type="predicted"/>
<dbReference type="EMBL" id="BMIV01000040">
    <property type="protein sequence ID" value="GGF81695.1"/>
    <property type="molecule type" value="Genomic_DNA"/>
</dbReference>
<sequence>MACLDRIFGRIIGGLPKGKAGKGKAKGEDNCFDGGHGLAPCKDWL</sequence>
<organism evidence="1 2">
    <name type="scientific">Paracoccus acridae</name>
    <dbReference type="NCBI Taxonomy" id="1795310"/>
    <lineage>
        <taxon>Bacteria</taxon>
        <taxon>Pseudomonadati</taxon>
        <taxon>Pseudomonadota</taxon>
        <taxon>Alphaproteobacteria</taxon>
        <taxon>Rhodobacterales</taxon>
        <taxon>Paracoccaceae</taxon>
        <taxon>Paracoccus</taxon>
    </lineage>
</organism>
<comment type="caution">
    <text evidence="1">The sequence shown here is derived from an EMBL/GenBank/DDBJ whole genome shotgun (WGS) entry which is preliminary data.</text>
</comment>
<accession>A0ABQ1VMW7</accession>
<evidence type="ECO:0000313" key="1">
    <source>
        <dbReference type="EMBL" id="GGF81695.1"/>
    </source>
</evidence>
<keyword evidence="2" id="KW-1185">Reference proteome</keyword>